<name>A0A9P3LCK0_9APHY</name>
<dbReference type="EMBL" id="BPQB01000012">
    <property type="protein sequence ID" value="GJE89293.1"/>
    <property type="molecule type" value="Genomic_DNA"/>
</dbReference>
<sequence length="223" mass="24672">MLKPKIAAWRDLSETPFRSLLLGGGSPGSLGHFRLHLWQEYHPVFTLNGCVSVIPTDPAFFHLEVQSRGSADRPPAFFAGLQRCLPLAGVTSAFLFHLCITWNAVDWEALFGGMPELDELALRYEIVDGTEAMRSLDTSVHCPRLKTLSVEEVYTRSPDGGHRGAEALAPAAVTLAHVGLSLVKEERRGCMMAVRKHGRMFKPREPAVTRRSLLSTLLRRGGR</sequence>
<dbReference type="Proteomes" id="UP000703269">
    <property type="component" value="Unassembled WGS sequence"/>
</dbReference>
<keyword evidence="2" id="KW-1185">Reference proteome</keyword>
<reference evidence="1 2" key="1">
    <citation type="submission" date="2021-08" db="EMBL/GenBank/DDBJ databases">
        <title>Draft Genome Sequence of Phanerochaete sordida strain YK-624.</title>
        <authorList>
            <person name="Mori T."/>
            <person name="Dohra H."/>
            <person name="Suzuki T."/>
            <person name="Kawagishi H."/>
            <person name="Hirai H."/>
        </authorList>
    </citation>
    <scope>NUCLEOTIDE SEQUENCE [LARGE SCALE GENOMIC DNA]</scope>
    <source>
        <strain evidence="1 2">YK-624</strain>
    </source>
</reference>
<proteinExistence type="predicted"/>
<organism evidence="1 2">
    <name type="scientific">Phanerochaete sordida</name>
    <dbReference type="NCBI Taxonomy" id="48140"/>
    <lineage>
        <taxon>Eukaryota</taxon>
        <taxon>Fungi</taxon>
        <taxon>Dikarya</taxon>
        <taxon>Basidiomycota</taxon>
        <taxon>Agaricomycotina</taxon>
        <taxon>Agaricomycetes</taxon>
        <taxon>Polyporales</taxon>
        <taxon>Phanerochaetaceae</taxon>
        <taxon>Phanerochaete</taxon>
    </lineage>
</organism>
<protein>
    <submittedName>
        <fullName evidence="1">Uncharacterized protein</fullName>
    </submittedName>
</protein>
<dbReference type="AlphaFoldDB" id="A0A9P3LCK0"/>
<accession>A0A9P3LCK0</accession>
<evidence type="ECO:0000313" key="1">
    <source>
        <dbReference type="EMBL" id="GJE89293.1"/>
    </source>
</evidence>
<evidence type="ECO:0000313" key="2">
    <source>
        <dbReference type="Proteomes" id="UP000703269"/>
    </source>
</evidence>
<comment type="caution">
    <text evidence="1">The sequence shown here is derived from an EMBL/GenBank/DDBJ whole genome shotgun (WGS) entry which is preliminary data.</text>
</comment>
<gene>
    <name evidence="1" type="ORF">PsYK624_053900</name>
</gene>